<proteinExistence type="predicted"/>
<sequence length="135" mass="14978">MKGLEGVPKLGLNELMGRGVGVFDSCAVELLRLLLVVSIRVEVLWPSSMTKVHSDLSPVDPIHVRPVAPNLVVQVDPQPKSFDSHSSPLLLSLACPIQHQNYWPTPSPKPTRTTSFQSRERIVGLPKRRRCVVQI</sequence>
<dbReference type="Proteomes" id="UP000249464">
    <property type="component" value="Unassembled WGS sequence"/>
</dbReference>
<evidence type="ECO:0000313" key="2">
    <source>
        <dbReference type="Proteomes" id="UP000249464"/>
    </source>
</evidence>
<organism evidence="1 2">
    <name type="scientific">Microbotryum silenes-dioicae</name>
    <dbReference type="NCBI Taxonomy" id="796604"/>
    <lineage>
        <taxon>Eukaryota</taxon>
        <taxon>Fungi</taxon>
        <taxon>Dikarya</taxon>
        <taxon>Basidiomycota</taxon>
        <taxon>Pucciniomycotina</taxon>
        <taxon>Microbotryomycetes</taxon>
        <taxon>Microbotryales</taxon>
        <taxon>Microbotryaceae</taxon>
        <taxon>Microbotryum</taxon>
    </lineage>
</organism>
<protein>
    <submittedName>
        <fullName evidence="1">BQ5605_C012g06878 protein</fullName>
    </submittedName>
</protein>
<keyword evidence="2" id="KW-1185">Reference proteome</keyword>
<name>A0A2X0LSK5_9BASI</name>
<evidence type="ECO:0000313" key="1">
    <source>
        <dbReference type="EMBL" id="SGY16462.1"/>
    </source>
</evidence>
<gene>
    <name evidence="1" type="primary">BQ5605_C012g06878</name>
    <name evidence="1" type="ORF">BQ5605_C012G06878</name>
</gene>
<dbReference type="AlphaFoldDB" id="A0A2X0LSK5"/>
<accession>A0A2X0LSK5</accession>
<dbReference type="EMBL" id="FQNC01000014">
    <property type="protein sequence ID" value="SGY16462.1"/>
    <property type="molecule type" value="Genomic_DNA"/>
</dbReference>
<reference evidence="1 2" key="1">
    <citation type="submission" date="2016-11" db="EMBL/GenBank/DDBJ databases">
        <authorList>
            <person name="Jaros S."/>
            <person name="Januszkiewicz K."/>
            <person name="Wedrychowicz H."/>
        </authorList>
    </citation>
    <scope>NUCLEOTIDE SEQUENCE [LARGE SCALE GENOMIC DNA]</scope>
</reference>